<gene>
    <name evidence="1" type="ORF">ACFOGI_04695</name>
</gene>
<evidence type="ECO:0000313" key="1">
    <source>
        <dbReference type="EMBL" id="MFC3039540.1"/>
    </source>
</evidence>
<comment type="caution">
    <text evidence="1">The sequence shown here is derived from an EMBL/GenBank/DDBJ whole genome shotgun (WGS) entry which is preliminary data.</text>
</comment>
<accession>A0ABV7CTG5</accession>
<dbReference type="Proteomes" id="UP001595279">
    <property type="component" value="Unassembled WGS sequence"/>
</dbReference>
<evidence type="ECO:0000313" key="2">
    <source>
        <dbReference type="Proteomes" id="UP001595279"/>
    </source>
</evidence>
<keyword evidence="2" id="KW-1185">Reference proteome</keyword>
<organism evidence="1 2">
    <name type="scientific">Virgibacillus xinjiangensis</name>
    <dbReference type="NCBI Taxonomy" id="393090"/>
    <lineage>
        <taxon>Bacteria</taxon>
        <taxon>Bacillati</taxon>
        <taxon>Bacillota</taxon>
        <taxon>Bacilli</taxon>
        <taxon>Bacillales</taxon>
        <taxon>Bacillaceae</taxon>
        <taxon>Virgibacillus</taxon>
    </lineage>
</organism>
<sequence>MKLHQISRIFYKVSGILGDIHALKRGTYGKRVAKRATRKAVRSLFK</sequence>
<protein>
    <submittedName>
        <fullName evidence="1">Uncharacterized protein</fullName>
    </submittedName>
</protein>
<name>A0ABV7CTG5_9BACI</name>
<dbReference type="EMBL" id="JBHRSA010000014">
    <property type="protein sequence ID" value="MFC3039540.1"/>
    <property type="molecule type" value="Genomic_DNA"/>
</dbReference>
<reference evidence="2" key="1">
    <citation type="journal article" date="2019" name="Int. J. Syst. Evol. Microbiol.">
        <title>The Global Catalogue of Microorganisms (GCM) 10K type strain sequencing project: providing services to taxonomists for standard genome sequencing and annotation.</title>
        <authorList>
            <consortium name="The Broad Institute Genomics Platform"/>
            <consortium name="The Broad Institute Genome Sequencing Center for Infectious Disease"/>
            <person name="Wu L."/>
            <person name="Ma J."/>
        </authorList>
    </citation>
    <scope>NUCLEOTIDE SEQUENCE [LARGE SCALE GENOMIC DNA]</scope>
    <source>
        <strain evidence="2">KCTC 13128</strain>
    </source>
</reference>
<dbReference type="RefSeq" id="WP_390269179.1">
    <property type="nucleotide sequence ID" value="NZ_JBHRSA010000014.1"/>
</dbReference>
<proteinExistence type="predicted"/>